<proteinExistence type="predicted"/>
<evidence type="ECO:0000313" key="2">
    <source>
        <dbReference type="Proteomes" id="UP001151760"/>
    </source>
</evidence>
<evidence type="ECO:0000313" key="1">
    <source>
        <dbReference type="EMBL" id="GJS56615.1"/>
    </source>
</evidence>
<gene>
    <name evidence="1" type="ORF">Tco_0629977</name>
</gene>
<protein>
    <submittedName>
        <fullName evidence="1">Uncharacterized protein</fullName>
    </submittedName>
</protein>
<name>A0ABQ4WUT0_9ASTR</name>
<sequence>MSTQQDIYAAGSENRPMLNKHNFVPWAIRLLCHAKSKPNGKLLVYVRRMIVEPGDPDRDVSFAESFHKQTNDELNEKEAKQMEADDQVIQTIIMGHSKDIYAAVDSYDTA</sequence>
<comment type="caution">
    <text evidence="1">The sequence shown here is derived from an EMBL/GenBank/DDBJ whole genome shotgun (WGS) entry which is preliminary data.</text>
</comment>
<reference evidence="1" key="2">
    <citation type="submission" date="2022-01" db="EMBL/GenBank/DDBJ databases">
        <authorList>
            <person name="Yamashiro T."/>
            <person name="Shiraishi A."/>
            <person name="Satake H."/>
            <person name="Nakayama K."/>
        </authorList>
    </citation>
    <scope>NUCLEOTIDE SEQUENCE</scope>
</reference>
<accession>A0ABQ4WUT0</accession>
<keyword evidence="2" id="KW-1185">Reference proteome</keyword>
<dbReference type="Proteomes" id="UP001151760">
    <property type="component" value="Unassembled WGS sequence"/>
</dbReference>
<dbReference type="EMBL" id="BQNB010008948">
    <property type="protein sequence ID" value="GJS56615.1"/>
    <property type="molecule type" value="Genomic_DNA"/>
</dbReference>
<reference evidence="1" key="1">
    <citation type="journal article" date="2022" name="Int. J. Mol. Sci.">
        <title>Draft Genome of Tanacetum Coccineum: Genomic Comparison of Closely Related Tanacetum-Family Plants.</title>
        <authorList>
            <person name="Yamashiro T."/>
            <person name="Shiraishi A."/>
            <person name="Nakayama K."/>
            <person name="Satake H."/>
        </authorList>
    </citation>
    <scope>NUCLEOTIDE SEQUENCE</scope>
</reference>
<organism evidence="1 2">
    <name type="scientific">Tanacetum coccineum</name>
    <dbReference type="NCBI Taxonomy" id="301880"/>
    <lineage>
        <taxon>Eukaryota</taxon>
        <taxon>Viridiplantae</taxon>
        <taxon>Streptophyta</taxon>
        <taxon>Embryophyta</taxon>
        <taxon>Tracheophyta</taxon>
        <taxon>Spermatophyta</taxon>
        <taxon>Magnoliopsida</taxon>
        <taxon>eudicotyledons</taxon>
        <taxon>Gunneridae</taxon>
        <taxon>Pentapetalae</taxon>
        <taxon>asterids</taxon>
        <taxon>campanulids</taxon>
        <taxon>Asterales</taxon>
        <taxon>Asteraceae</taxon>
        <taxon>Asteroideae</taxon>
        <taxon>Anthemideae</taxon>
        <taxon>Anthemidinae</taxon>
        <taxon>Tanacetum</taxon>
    </lineage>
</organism>